<feature type="region of interest" description="Disordered" evidence="1">
    <location>
        <begin position="59"/>
        <end position="110"/>
    </location>
</feature>
<dbReference type="Proteomes" id="UP000269221">
    <property type="component" value="Unassembled WGS sequence"/>
</dbReference>
<feature type="region of interest" description="Disordered" evidence="1">
    <location>
        <begin position="737"/>
        <end position="989"/>
    </location>
</feature>
<dbReference type="AlphaFoldDB" id="A0A3M0K4Z0"/>
<evidence type="ECO:0000256" key="1">
    <source>
        <dbReference type="SAM" id="MobiDB-lite"/>
    </source>
</evidence>
<feature type="compositionally biased region" description="Basic and acidic residues" evidence="1">
    <location>
        <begin position="514"/>
        <end position="526"/>
    </location>
</feature>
<feature type="compositionally biased region" description="Basic and acidic residues" evidence="1">
    <location>
        <begin position="1043"/>
        <end position="1055"/>
    </location>
</feature>
<organism evidence="2 3">
    <name type="scientific">Hirundo rustica rustica</name>
    <dbReference type="NCBI Taxonomy" id="333673"/>
    <lineage>
        <taxon>Eukaryota</taxon>
        <taxon>Metazoa</taxon>
        <taxon>Chordata</taxon>
        <taxon>Craniata</taxon>
        <taxon>Vertebrata</taxon>
        <taxon>Euteleostomi</taxon>
        <taxon>Archelosauria</taxon>
        <taxon>Archosauria</taxon>
        <taxon>Dinosauria</taxon>
        <taxon>Saurischia</taxon>
        <taxon>Theropoda</taxon>
        <taxon>Coelurosauria</taxon>
        <taxon>Aves</taxon>
        <taxon>Neognathae</taxon>
        <taxon>Neoaves</taxon>
        <taxon>Telluraves</taxon>
        <taxon>Australaves</taxon>
        <taxon>Passeriformes</taxon>
        <taxon>Sylvioidea</taxon>
        <taxon>Hirundinidae</taxon>
        <taxon>Hirundo</taxon>
    </lineage>
</organism>
<feature type="compositionally biased region" description="Low complexity" evidence="1">
    <location>
        <begin position="956"/>
        <end position="969"/>
    </location>
</feature>
<feature type="compositionally biased region" description="Basic and acidic residues" evidence="1">
    <location>
        <begin position="904"/>
        <end position="920"/>
    </location>
</feature>
<keyword evidence="3" id="KW-1185">Reference proteome</keyword>
<feature type="compositionally biased region" description="Polar residues" evidence="1">
    <location>
        <begin position="1072"/>
        <end position="1082"/>
    </location>
</feature>
<feature type="compositionally biased region" description="Low complexity" evidence="1">
    <location>
        <begin position="414"/>
        <end position="445"/>
    </location>
</feature>
<dbReference type="EMBL" id="QRBI01000120">
    <property type="protein sequence ID" value="RMC06140.1"/>
    <property type="molecule type" value="Genomic_DNA"/>
</dbReference>
<feature type="region of interest" description="Disordered" evidence="1">
    <location>
        <begin position="172"/>
        <end position="242"/>
    </location>
</feature>
<proteinExistence type="predicted"/>
<feature type="compositionally biased region" description="Low complexity" evidence="1">
    <location>
        <begin position="332"/>
        <end position="343"/>
    </location>
</feature>
<feature type="compositionally biased region" description="Basic and acidic residues" evidence="1">
    <location>
        <begin position="972"/>
        <end position="987"/>
    </location>
</feature>
<feature type="compositionally biased region" description="Low complexity" evidence="1">
    <location>
        <begin position="615"/>
        <end position="624"/>
    </location>
</feature>
<feature type="compositionally biased region" description="Low complexity" evidence="1">
    <location>
        <begin position="182"/>
        <end position="205"/>
    </location>
</feature>
<feature type="compositionally biased region" description="Polar residues" evidence="1">
    <location>
        <begin position="932"/>
        <end position="950"/>
    </location>
</feature>
<feature type="region of interest" description="Disordered" evidence="1">
    <location>
        <begin position="1004"/>
        <end position="1029"/>
    </location>
</feature>
<dbReference type="OrthoDB" id="9214450at2759"/>
<accession>A0A3M0K4Z0</accession>
<feature type="compositionally biased region" description="Polar residues" evidence="1">
    <location>
        <begin position="224"/>
        <end position="238"/>
    </location>
</feature>
<feature type="region of interest" description="Disordered" evidence="1">
    <location>
        <begin position="24"/>
        <end position="44"/>
    </location>
</feature>
<name>A0A3M0K4Z0_HIRRU</name>
<feature type="compositionally biased region" description="Basic and acidic residues" evidence="1">
    <location>
        <begin position="446"/>
        <end position="462"/>
    </location>
</feature>
<evidence type="ECO:0000313" key="3">
    <source>
        <dbReference type="Proteomes" id="UP000269221"/>
    </source>
</evidence>
<feature type="region of interest" description="Disordered" evidence="1">
    <location>
        <begin position="548"/>
        <end position="568"/>
    </location>
</feature>
<comment type="caution">
    <text evidence="2">The sequence shown here is derived from an EMBL/GenBank/DDBJ whole genome shotgun (WGS) entry which is preliminary data.</text>
</comment>
<sequence>MEEALSQLACEHKAELCRKASDWEECRGEETSHREDNNSQELSDWDKYLEQELFKGEVKSGEEVSDWEEHIGQAPSQEEERKRPLAATCPKGHSHGSSPHSSWEDDSGPELVQDSLQVRCNLGIWMKPLALEEDEWDELSVLELPPEEDREQKWRVFVADGLPVPVPREAWVEEQAPEPAPEAELAAAAPAGAAGQEELPEPLALQEEEKATESPVPSAELPSLGTQSPLPAPQSSPCCSPKRLSSEIMCRDLLNVHGSGQQPQGQRHLEQCTDVETGEAATCERQQSPGPAPQSPLSPGPAWLGVLGPQQQSPEAWSLRAEPGSDEEASDGDSPWDSSSDPDMSQGEYGSDSDTELPPGAESGARELSQWEAAITSSTANNRLSPVMEEDEELQLCSLAGSGSPSPEGTEVTAEAAPALPSASPAPGSALEAEPAAAAPAGAAGQEERPESLEAQQEEKAAESPMCSEELPSLATQSPPSVPYNGQDSSSAWLCRDQSSSGQLLSKALLQRPAQREQSRVPGKSHMEEELFQLACEHKAELCQEASDWEECREEETSHREDNNSQELSDWKEYLEQKLFKGEVKSREEVTDWEEHIGQAPSQEEASLGCDVSRGSSHGPSPHSSWEDEQRPRAGAGFPACQSQGVPWEQRLLSPITCGRVPGWNPERLEPAGIGLCTQGTRDGMRGNGLQLCQATLSPKRLSSEIVCRDLLNVHRSGRQPQGQRYLEQCTDVETGEAATCERQQSPGPAPQSPLSPGPAWLGALGPQQQGPEAWSLRAEPGSDEEASDGDSPWDSSSDPDMSQGEYGSDSDTELPPGAESGAREPSQWEAAITSSTANNRLSPVMEEDEELQLCSLAGSGSPSPEGTEVTAEAAPALPSTSPAPGSAPEAEPAAAAPAGAAGQEERPESLEAQQEEKAAESPVCSEELPSLATQSPPSVPYNGQDSSSAWLCRDQSSSGQLLSQALLQRPAQREQSRMPGKSHMEEELSQLACEHKAELCQEASDWEECREEETSHREDNNSQELSDWDKYLEQELFKGEVKSREEVSDWEEHIGQAPSQEEASLGRDVSRGNSHGPSPHSSWEDDSDPELVQDSLQVRCNLGIWMKPLALEEDEWDELSVLELPPEEDREQKWRVFAADGLPVPVPREAWVEEQAPEPCSPGPLRAWSAALQGRASTGHAASPVQPLHGQPCAPRKRSSRFRRALRGLFRWPCLAPRPEE</sequence>
<feature type="compositionally biased region" description="Basic and acidic residues" evidence="1">
    <location>
        <begin position="59"/>
        <end position="71"/>
    </location>
</feature>
<feature type="compositionally biased region" description="Pro residues" evidence="1">
    <location>
        <begin position="748"/>
        <end position="757"/>
    </location>
</feature>
<feature type="compositionally biased region" description="Polar residues" evidence="1">
    <location>
        <begin position="375"/>
        <end position="384"/>
    </location>
</feature>
<feature type="compositionally biased region" description="Basic and acidic residues" evidence="1">
    <location>
        <begin position="555"/>
        <end position="568"/>
    </location>
</feature>
<feature type="region of interest" description="Disordered" evidence="1">
    <location>
        <begin position="1174"/>
        <end position="1200"/>
    </location>
</feature>
<feature type="region of interest" description="Disordered" evidence="1">
    <location>
        <begin position="257"/>
        <end position="526"/>
    </location>
</feature>
<protein>
    <submittedName>
        <fullName evidence="2">Uncharacterized protein</fullName>
    </submittedName>
</protein>
<gene>
    <name evidence="2" type="ORF">DUI87_15570</name>
</gene>
<feature type="compositionally biased region" description="Basic and acidic residues" evidence="1">
    <location>
        <begin position="24"/>
        <end position="37"/>
    </location>
</feature>
<reference evidence="2 3" key="1">
    <citation type="submission" date="2018-07" db="EMBL/GenBank/DDBJ databases">
        <title>A high quality draft genome assembly of the barn swallow (H. rustica rustica).</title>
        <authorList>
            <person name="Formenti G."/>
            <person name="Chiara M."/>
            <person name="Poveda L."/>
            <person name="Francoijs K.-J."/>
            <person name="Bonisoli-Alquati A."/>
            <person name="Canova L."/>
            <person name="Gianfranceschi L."/>
            <person name="Horner D.S."/>
            <person name="Saino N."/>
        </authorList>
    </citation>
    <scope>NUCLEOTIDE SEQUENCE [LARGE SCALE GENOMIC DNA]</scope>
    <source>
        <strain evidence="2">Chelidonia</strain>
        <tissue evidence="2">Blood</tissue>
    </source>
</reference>
<feature type="compositionally biased region" description="Polar residues" evidence="1">
    <location>
        <begin position="474"/>
        <end position="504"/>
    </location>
</feature>
<evidence type="ECO:0000313" key="2">
    <source>
        <dbReference type="EMBL" id="RMC06140.1"/>
    </source>
</evidence>
<feature type="compositionally biased region" description="Polar residues" evidence="1">
    <location>
        <begin position="833"/>
        <end position="842"/>
    </location>
</feature>
<feature type="region of interest" description="Disordered" evidence="1">
    <location>
        <begin position="1043"/>
        <end position="1095"/>
    </location>
</feature>
<feature type="compositionally biased region" description="Low complexity" evidence="1">
    <location>
        <begin position="872"/>
        <end position="903"/>
    </location>
</feature>
<feature type="compositionally biased region" description="Low complexity" evidence="1">
    <location>
        <begin position="790"/>
        <end position="801"/>
    </location>
</feature>
<feature type="compositionally biased region" description="Pro residues" evidence="1">
    <location>
        <begin position="290"/>
        <end position="299"/>
    </location>
</feature>
<feature type="region of interest" description="Disordered" evidence="1">
    <location>
        <begin position="590"/>
        <end position="636"/>
    </location>
</feature>